<keyword evidence="1" id="KW-0732">Signal</keyword>
<dbReference type="Proteomes" id="UP001155586">
    <property type="component" value="Unassembled WGS sequence"/>
</dbReference>
<evidence type="ECO:0000313" key="2">
    <source>
        <dbReference type="EMBL" id="MCW8334617.1"/>
    </source>
</evidence>
<organism evidence="2 3">
    <name type="scientific">Vibrio paucivorans</name>
    <dbReference type="NCBI Taxonomy" id="2829489"/>
    <lineage>
        <taxon>Bacteria</taxon>
        <taxon>Pseudomonadati</taxon>
        <taxon>Pseudomonadota</taxon>
        <taxon>Gammaproteobacteria</taxon>
        <taxon>Vibrionales</taxon>
        <taxon>Vibrionaceae</taxon>
        <taxon>Vibrio</taxon>
    </lineage>
</organism>
<dbReference type="AlphaFoldDB" id="A0A9X3HSW6"/>
<reference evidence="2" key="1">
    <citation type="submission" date="2022-02" db="EMBL/GenBank/DDBJ databases">
        <title>Vibrio sp. nov., a new bacterium isolated from Bohai sea, China.</title>
        <authorList>
            <person name="Yuan Y."/>
        </authorList>
    </citation>
    <scope>NUCLEOTIDE SEQUENCE</scope>
    <source>
        <strain evidence="2">DBSS07</strain>
    </source>
</reference>
<evidence type="ECO:0000313" key="3">
    <source>
        <dbReference type="Proteomes" id="UP001155586"/>
    </source>
</evidence>
<dbReference type="Pfam" id="PF11075">
    <property type="entry name" value="DUF2780"/>
    <property type="match status" value="1"/>
</dbReference>
<accession>A0A9X3HSW6</accession>
<dbReference type="EMBL" id="JAKRRX010000066">
    <property type="protein sequence ID" value="MCW8334617.1"/>
    <property type="molecule type" value="Genomic_DNA"/>
</dbReference>
<dbReference type="RefSeq" id="WP_265688024.1">
    <property type="nucleotide sequence ID" value="NZ_JAKRRX010000066.1"/>
</dbReference>
<feature type="chain" id="PRO_5040906402" evidence="1">
    <location>
        <begin position="21"/>
        <end position="157"/>
    </location>
</feature>
<feature type="signal peptide" evidence="1">
    <location>
        <begin position="1"/>
        <end position="20"/>
    </location>
</feature>
<protein>
    <submittedName>
        <fullName evidence="2">DUF2780 domain-containing protein</fullName>
    </submittedName>
</protein>
<proteinExistence type="predicted"/>
<dbReference type="InterPro" id="IPR021302">
    <property type="entry name" value="DUF2780_VcgC/VcgE"/>
</dbReference>
<keyword evidence="3" id="KW-1185">Reference proteome</keyword>
<gene>
    <name evidence="2" type="ORF">MD483_12375</name>
</gene>
<sequence length="157" mass="16607">MKNYLVLAATIGLTSTPTYAFLDSLTDKEEQQGLMDMVAKGMSAESTPIADQLTEQLPVSKQQAMTGGSALLSLAQSQLSSGQNKELTSLIPGLAEFNQVSTLASGLQDMPAVKKAFESVGLDPSMISQFTPVILGYLTEQGASSGLLTSLEKLWSE</sequence>
<name>A0A9X3HSW6_9VIBR</name>
<comment type="caution">
    <text evidence="2">The sequence shown here is derived from an EMBL/GenBank/DDBJ whole genome shotgun (WGS) entry which is preliminary data.</text>
</comment>
<evidence type="ECO:0000256" key="1">
    <source>
        <dbReference type="SAM" id="SignalP"/>
    </source>
</evidence>